<sequence length="638" mass="70831">MSVRLCCLAVFIAMPAFADISLHKLFSNGAVVQRNQSIPLQGYASEEKSVDVYLDDILLGSTTVTAKRWQYILPATSAGGPHTLRIEGGGNSTSVQDLYFGDVWLLAGQSNMELTMSRVEEAFPEDISNADFPLIREFTVPDTYDFDGPREDYTEGKWLTATSANIRQLSAVGYYFAKNLNEELGIPIGLINASLGGSPIESWMSPDALSGFPEALNETQPFKDDSYVAAIKNSDAQRQQVWYTMRDAMDLGFKENWKAGNYDDRDWESVNLPAYLPGTNEDSNFAGVWWVRREFELNKKPDAPVVIRLGRIVDADAVYINGTFIGETTYQYPPRRYEADPSLFQKGKNLIAVRVTSVGADTQFVADKPYFMTVGDTKISLDGKWKYQAAATLPPLMPQTFIRWKPTGLYHAMIAPALRFPLTGALWYQGESNTKSPALYNSKLSTMIEDWRQRWGQSFPFITIQLTNFMERSDIPSDTAWASLRAQQWEVSQTVPDVATVISIDVGEWNDIHPVNKKAVGFRASLAARALAYGEKIDYQGPVVTSAKLEDDELILTFSDAALPLRFNGASNRSFAVGTKEGAFSWAVAHLKGNNQVVLSGFANTEPNMVRYGWGNNPEATLTDASGLPAPPFKINIE</sequence>
<dbReference type="SUPFAM" id="SSF52266">
    <property type="entry name" value="SGNH hydrolase"/>
    <property type="match status" value="1"/>
</dbReference>
<keyword evidence="1" id="KW-0378">Hydrolase</keyword>
<dbReference type="PANTHER" id="PTHR22901">
    <property type="entry name" value="SIALATE O-ACETYLESTERASE"/>
    <property type="match status" value="1"/>
</dbReference>
<dbReference type="RefSeq" id="WP_070126430.1">
    <property type="nucleotide sequence ID" value="NZ_MDHN01000037.1"/>
</dbReference>
<reference evidence="4 5" key="1">
    <citation type="submission" date="2016-08" db="EMBL/GenBank/DDBJ databases">
        <authorList>
            <person name="Seilhamer J.J."/>
        </authorList>
    </citation>
    <scope>NUCLEOTIDE SEQUENCE [LARGE SCALE GENOMIC DNA]</scope>
    <source>
        <strain evidence="4 5">KCTC 42603</strain>
    </source>
</reference>
<comment type="caution">
    <text evidence="4">The sequence shown here is derived from an EMBL/GenBank/DDBJ whole genome shotgun (WGS) entry which is preliminary data.</text>
</comment>
<dbReference type="STRING" id="1656094.BFC18_16270"/>
<dbReference type="EMBL" id="MDHN01000037">
    <property type="protein sequence ID" value="OFC69630.1"/>
    <property type="molecule type" value="Genomic_DNA"/>
</dbReference>
<keyword evidence="2" id="KW-0732">Signal</keyword>
<organism evidence="4 5">
    <name type="scientific">Alteromonas confluentis</name>
    <dbReference type="NCBI Taxonomy" id="1656094"/>
    <lineage>
        <taxon>Bacteria</taxon>
        <taxon>Pseudomonadati</taxon>
        <taxon>Pseudomonadota</taxon>
        <taxon>Gammaproteobacteria</taxon>
        <taxon>Alteromonadales</taxon>
        <taxon>Alteromonadaceae</taxon>
        <taxon>Alteromonas/Salinimonas group</taxon>
        <taxon>Alteromonas</taxon>
    </lineage>
</organism>
<evidence type="ECO:0000256" key="2">
    <source>
        <dbReference type="SAM" id="SignalP"/>
    </source>
</evidence>
<accession>A0A1E7Z7Y4</accession>
<dbReference type="Pfam" id="PF03629">
    <property type="entry name" value="SASA"/>
    <property type="match status" value="2"/>
</dbReference>
<dbReference type="InterPro" id="IPR005181">
    <property type="entry name" value="SASA"/>
</dbReference>
<evidence type="ECO:0000313" key="5">
    <source>
        <dbReference type="Proteomes" id="UP000175691"/>
    </source>
</evidence>
<dbReference type="InterPro" id="IPR008979">
    <property type="entry name" value="Galactose-bd-like_sf"/>
</dbReference>
<dbReference type="InterPro" id="IPR036514">
    <property type="entry name" value="SGNH_hydro_sf"/>
</dbReference>
<feature type="chain" id="PRO_5009209473" description="Sialate O-acetylesterase domain-containing protein" evidence="2">
    <location>
        <begin position="19"/>
        <end position="638"/>
    </location>
</feature>
<dbReference type="PANTHER" id="PTHR22901:SF0">
    <property type="entry name" value="SIALATE O-ACETYLESTERASE"/>
    <property type="match status" value="1"/>
</dbReference>
<dbReference type="GO" id="GO:0001681">
    <property type="term" value="F:sialate O-acetylesterase activity"/>
    <property type="evidence" value="ECO:0007669"/>
    <property type="project" value="InterPro"/>
</dbReference>
<dbReference type="GO" id="GO:0005975">
    <property type="term" value="P:carbohydrate metabolic process"/>
    <property type="evidence" value="ECO:0007669"/>
    <property type="project" value="TreeGrafter"/>
</dbReference>
<evidence type="ECO:0000313" key="4">
    <source>
        <dbReference type="EMBL" id="OFC69630.1"/>
    </source>
</evidence>
<evidence type="ECO:0000259" key="3">
    <source>
        <dbReference type="Pfam" id="PF03629"/>
    </source>
</evidence>
<dbReference type="AlphaFoldDB" id="A0A1E7Z7Y4"/>
<dbReference type="OrthoDB" id="9795554at2"/>
<protein>
    <recommendedName>
        <fullName evidence="3">Sialate O-acetylesterase domain-containing protein</fullName>
    </recommendedName>
</protein>
<feature type="signal peptide" evidence="2">
    <location>
        <begin position="1"/>
        <end position="18"/>
    </location>
</feature>
<dbReference type="InterPro" id="IPR039329">
    <property type="entry name" value="SIAE"/>
</dbReference>
<name>A0A1E7Z7Y4_9ALTE</name>
<dbReference type="Gene3D" id="3.40.50.1110">
    <property type="entry name" value="SGNH hydrolase"/>
    <property type="match status" value="2"/>
</dbReference>
<dbReference type="SUPFAM" id="SSF49785">
    <property type="entry name" value="Galactose-binding domain-like"/>
    <property type="match status" value="1"/>
</dbReference>
<evidence type="ECO:0000256" key="1">
    <source>
        <dbReference type="ARBA" id="ARBA00022801"/>
    </source>
</evidence>
<keyword evidence="5" id="KW-1185">Reference proteome</keyword>
<feature type="domain" description="Sialate O-acetylesterase" evidence="3">
    <location>
        <begin position="102"/>
        <end position="219"/>
    </location>
</feature>
<proteinExistence type="predicted"/>
<gene>
    <name evidence="4" type="ORF">BFC18_16270</name>
</gene>
<feature type="domain" description="Sialate O-acetylesterase" evidence="3">
    <location>
        <begin position="403"/>
        <end position="514"/>
    </location>
</feature>
<dbReference type="Proteomes" id="UP000175691">
    <property type="component" value="Unassembled WGS sequence"/>
</dbReference>